<protein>
    <submittedName>
        <fullName evidence="2">DUF2254 domain-containing protein</fullName>
    </submittedName>
</protein>
<dbReference type="Proteomes" id="UP000754710">
    <property type="component" value="Unassembled WGS sequence"/>
</dbReference>
<keyword evidence="1" id="KW-1133">Transmembrane helix</keyword>
<gene>
    <name evidence="2" type="ORF">K1X13_13915</name>
</gene>
<feature type="transmembrane region" description="Helical" evidence="1">
    <location>
        <begin position="110"/>
        <end position="129"/>
    </location>
</feature>
<feature type="transmembrane region" description="Helical" evidence="1">
    <location>
        <begin position="16"/>
        <end position="37"/>
    </location>
</feature>
<reference evidence="2 3" key="1">
    <citation type="submission" date="2021-08" db="EMBL/GenBank/DDBJ databases">
        <title>Nocardioides bacterium WL0053 sp. nov., isolated from the sediment.</title>
        <authorList>
            <person name="Wang L."/>
            <person name="Zhang D."/>
            <person name="Zhang A."/>
        </authorList>
    </citation>
    <scope>NUCLEOTIDE SEQUENCE [LARGE SCALE GENOMIC DNA]</scope>
    <source>
        <strain evidence="2 3">WL0053</strain>
    </source>
</reference>
<comment type="caution">
    <text evidence="2">The sequence shown here is derived from an EMBL/GenBank/DDBJ whole genome shotgun (WGS) entry which is preliminary data.</text>
</comment>
<dbReference type="InterPro" id="IPR018723">
    <property type="entry name" value="DUF2254_membrane"/>
</dbReference>
<organism evidence="2 3">
    <name type="scientific">Nocardioides jiangsuensis</name>
    <dbReference type="NCBI Taxonomy" id="2866161"/>
    <lineage>
        <taxon>Bacteria</taxon>
        <taxon>Bacillati</taxon>
        <taxon>Actinomycetota</taxon>
        <taxon>Actinomycetes</taxon>
        <taxon>Propionibacteriales</taxon>
        <taxon>Nocardioidaceae</taxon>
        <taxon>Nocardioides</taxon>
    </lineage>
</organism>
<proteinExistence type="predicted"/>
<keyword evidence="1" id="KW-0812">Transmembrane</keyword>
<feature type="transmembrane region" description="Helical" evidence="1">
    <location>
        <begin position="141"/>
        <end position="160"/>
    </location>
</feature>
<sequence length="443" mass="48321">MDTKASLVGERLRNSFWFTPALMLAGTTVLAFLTVAIDDNADPEKVAWLKPIVYSGGPDGAREVLGVIAASMIGVAGVVFSITIVSLQLASGQFGPRMLANFVRDRGNQVTLGTFISAFLYSLLTLRTLRSDDPTSVPHLSVTVALAFAIAGLSVLVYYIHHVAVTIQAPTLIETITRDLRKAVDALFPDLDGVDEATEAHGHELPDGFHDDARRIWSGSTGYVDLIDLDRLVATAREHDLVLLLEQRPGRFVVPNSTVVHAWPSNRVSDDLADDIADLVITGPKRTVVQDVEFPIRQLVEIAVRSLSPGLNDPFTASTCVDQLSAGLCDLAQRRFPSPHIADEAGVLRVVIGDPVTWPRLVGGAFDQVRQTAKFHAQVYLHLLEALTRIAYCVEDERRLQPLLDEGRLVLEGARENLPAESDQDVVKERHAVLLAAVESRRA</sequence>
<dbReference type="EMBL" id="JAIEZQ010000002">
    <property type="protein sequence ID" value="MBY9075925.1"/>
    <property type="molecule type" value="Genomic_DNA"/>
</dbReference>
<name>A0ABS7RPS3_9ACTN</name>
<accession>A0ABS7RPS3</accession>
<dbReference type="RefSeq" id="WP_221025616.1">
    <property type="nucleotide sequence ID" value="NZ_JAIEZQ010000002.1"/>
</dbReference>
<evidence type="ECO:0000256" key="1">
    <source>
        <dbReference type="SAM" id="Phobius"/>
    </source>
</evidence>
<keyword evidence="1" id="KW-0472">Membrane</keyword>
<feature type="transmembrane region" description="Helical" evidence="1">
    <location>
        <begin position="64"/>
        <end position="89"/>
    </location>
</feature>
<evidence type="ECO:0000313" key="3">
    <source>
        <dbReference type="Proteomes" id="UP000754710"/>
    </source>
</evidence>
<evidence type="ECO:0000313" key="2">
    <source>
        <dbReference type="EMBL" id="MBY9075925.1"/>
    </source>
</evidence>
<keyword evidence="3" id="KW-1185">Reference proteome</keyword>
<dbReference type="Pfam" id="PF10011">
    <property type="entry name" value="DUF2254"/>
    <property type="match status" value="1"/>
</dbReference>